<keyword evidence="12" id="KW-0963">Cytoplasm</keyword>
<dbReference type="PANTHER" id="PTHR10584">
    <property type="entry name" value="SUGAR KINASE"/>
    <property type="match status" value="1"/>
</dbReference>
<dbReference type="PROSITE" id="PS00583">
    <property type="entry name" value="PFKB_KINASES_1"/>
    <property type="match status" value="1"/>
</dbReference>
<accession>A0A1H3VT02</accession>
<evidence type="ECO:0000259" key="13">
    <source>
        <dbReference type="Pfam" id="PF00294"/>
    </source>
</evidence>
<keyword evidence="5 12" id="KW-0479">Metal-binding</keyword>
<evidence type="ECO:0000256" key="12">
    <source>
        <dbReference type="HAMAP-Rule" id="MF_01987"/>
    </source>
</evidence>
<comment type="activity regulation">
    <text evidence="12">Activated by a monovalent cation that binds near, but not in, the active site. The most likely occupant of the site in vivo is potassium. Ion binding induces a conformational change that may alter substrate affinity.</text>
</comment>
<keyword evidence="11 12" id="KW-0119">Carbohydrate metabolism</keyword>
<feature type="binding site" evidence="12">
    <location>
        <position position="253"/>
    </location>
    <ligand>
        <name>substrate</name>
    </ligand>
</feature>
<dbReference type="EC" id="2.7.1.15" evidence="2 12"/>
<feature type="active site" description="Proton acceptor" evidence="12">
    <location>
        <position position="253"/>
    </location>
</feature>
<keyword evidence="6 12" id="KW-0547">Nucleotide-binding</keyword>
<dbReference type="PROSITE" id="PS00584">
    <property type="entry name" value="PFKB_KINASES_2"/>
    <property type="match status" value="1"/>
</dbReference>
<comment type="similarity">
    <text evidence="12">Belongs to the carbohydrate kinase PfkB family. Ribokinase subfamily.</text>
</comment>
<reference evidence="14 15" key="1">
    <citation type="submission" date="2016-10" db="EMBL/GenBank/DDBJ databases">
        <authorList>
            <person name="de Groot N.N."/>
        </authorList>
    </citation>
    <scope>NUCLEOTIDE SEQUENCE [LARGE SCALE GENOMIC DNA]</scope>
    <source>
        <strain evidence="14 15">DSM 2872</strain>
    </source>
</reference>
<feature type="binding site" evidence="12">
    <location>
        <position position="287"/>
    </location>
    <ligand>
        <name>K(+)</name>
        <dbReference type="ChEBI" id="CHEBI:29103"/>
    </ligand>
</feature>
<organism evidence="14 15">
    <name type="scientific">Selenomonas ruminantium</name>
    <dbReference type="NCBI Taxonomy" id="971"/>
    <lineage>
        <taxon>Bacteria</taxon>
        <taxon>Bacillati</taxon>
        <taxon>Bacillota</taxon>
        <taxon>Negativicutes</taxon>
        <taxon>Selenomonadales</taxon>
        <taxon>Selenomonadaceae</taxon>
        <taxon>Selenomonas</taxon>
    </lineage>
</organism>
<name>A0A1H3VT02_SELRU</name>
<dbReference type="PRINTS" id="PR00990">
    <property type="entry name" value="RIBOKINASE"/>
</dbReference>
<evidence type="ECO:0000256" key="3">
    <source>
        <dbReference type="ARBA" id="ARBA00016943"/>
    </source>
</evidence>
<comment type="subunit">
    <text evidence="12">Homodimer.</text>
</comment>
<dbReference type="InterPro" id="IPR011877">
    <property type="entry name" value="Ribokinase"/>
</dbReference>
<dbReference type="OrthoDB" id="9775849at2"/>
<dbReference type="InterPro" id="IPR029056">
    <property type="entry name" value="Ribokinase-like"/>
</dbReference>
<evidence type="ECO:0000256" key="11">
    <source>
        <dbReference type="ARBA" id="ARBA00023277"/>
    </source>
</evidence>
<protein>
    <recommendedName>
        <fullName evidence="3 12">Ribokinase</fullName>
        <shortName evidence="12">RK</shortName>
        <ecNumber evidence="2 12">2.7.1.15</ecNumber>
    </recommendedName>
</protein>
<dbReference type="Pfam" id="PF00294">
    <property type="entry name" value="PfkB"/>
    <property type="match status" value="1"/>
</dbReference>
<evidence type="ECO:0000313" key="15">
    <source>
        <dbReference type="Proteomes" id="UP000183469"/>
    </source>
</evidence>
<feature type="binding site" evidence="12">
    <location>
        <begin position="39"/>
        <end position="43"/>
    </location>
    <ligand>
        <name>substrate</name>
    </ligand>
</feature>
<sequence>MNKVLVVGSLNMDFAVYMERRPQAGETVMAQGMKLVPGGKGANQAYALGKLGADTSMIGAVGTDTFGEQMLANLENVGVATDGIKKIAGTETGKAFIEIEKSGQNSISVIAGANAAVDEALVQEQEDKFAQADAVVMQLEIPMPSVVAAAKLAKKHVKTVVLDPAPARKDLPDELWAQVDITKPNETELALLTGLPTNTEEEVVTAAKSLVAKGVKNVLVTLGGDGTMRVSADKVEKFPAYKVKAVDTTAAGDCFLAAFMSRFDGSNYAEAIDFGAKASAIAVTRQGAQTSIPTVQEVESFN</sequence>
<dbReference type="NCBIfam" id="TIGR02152">
    <property type="entry name" value="D_ribokin_bact"/>
    <property type="match status" value="1"/>
</dbReference>
<dbReference type="InterPro" id="IPR011611">
    <property type="entry name" value="PfkB_dom"/>
</dbReference>
<keyword evidence="8 12" id="KW-0067">ATP-binding</keyword>
<evidence type="ECO:0000256" key="4">
    <source>
        <dbReference type="ARBA" id="ARBA00022679"/>
    </source>
</evidence>
<feature type="binding site" evidence="12">
    <location>
        <position position="249"/>
    </location>
    <ligand>
        <name>K(+)</name>
        <dbReference type="ChEBI" id="CHEBI:29103"/>
    </ligand>
</feature>
<dbReference type="UniPathway" id="UPA00916">
    <property type="reaction ID" value="UER00889"/>
</dbReference>
<feature type="binding site" evidence="12">
    <location>
        <position position="185"/>
    </location>
    <ligand>
        <name>ATP</name>
        <dbReference type="ChEBI" id="CHEBI:30616"/>
    </ligand>
</feature>
<comment type="similarity">
    <text evidence="1">Belongs to the carbohydrate kinase pfkB family.</text>
</comment>
<evidence type="ECO:0000256" key="2">
    <source>
        <dbReference type="ARBA" id="ARBA00012035"/>
    </source>
</evidence>
<comment type="pathway">
    <text evidence="12">Carbohydrate metabolism; D-ribose degradation; D-ribose 5-phosphate from beta-D-ribopyranose: step 2/2.</text>
</comment>
<feature type="binding site" evidence="12">
    <location>
        <position position="247"/>
    </location>
    <ligand>
        <name>K(+)</name>
        <dbReference type="ChEBI" id="CHEBI:29103"/>
    </ligand>
</feature>
<evidence type="ECO:0000256" key="7">
    <source>
        <dbReference type="ARBA" id="ARBA00022777"/>
    </source>
</evidence>
<keyword evidence="9 12" id="KW-0460">Magnesium</keyword>
<evidence type="ECO:0000256" key="10">
    <source>
        <dbReference type="ARBA" id="ARBA00022958"/>
    </source>
</evidence>
<feature type="binding site" evidence="12">
    <location>
        <begin position="252"/>
        <end position="253"/>
    </location>
    <ligand>
        <name>ATP</name>
        <dbReference type="ChEBI" id="CHEBI:30616"/>
    </ligand>
</feature>
<evidence type="ECO:0000256" key="1">
    <source>
        <dbReference type="ARBA" id="ARBA00005380"/>
    </source>
</evidence>
<evidence type="ECO:0000256" key="8">
    <source>
        <dbReference type="ARBA" id="ARBA00022840"/>
    </source>
</evidence>
<dbReference type="GO" id="GO:0046872">
    <property type="term" value="F:metal ion binding"/>
    <property type="evidence" value="ECO:0007669"/>
    <property type="project" value="UniProtKB-KW"/>
</dbReference>
<evidence type="ECO:0000256" key="5">
    <source>
        <dbReference type="ARBA" id="ARBA00022723"/>
    </source>
</evidence>
<dbReference type="GO" id="GO:0005524">
    <property type="term" value="F:ATP binding"/>
    <property type="evidence" value="ECO:0007669"/>
    <property type="project" value="UniProtKB-UniRule"/>
</dbReference>
<dbReference type="InterPro" id="IPR002139">
    <property type="entry name" value="Ribo/fructo_kinase"/>
</dbReference>
<feature type="binding site" evidence="12">
    <location>
        <position position="291"/>
    </location>
    <ligand>
        <name>K(+)</name>
        <dbReference type="ChEBI" id="CHEBI:29103"/>
    </ligand>
</feature>
<feature type="binding site" evidence="12">
    <location>
        <position position="282"/>
    </location>
    <ligand>
        <name>K(+)</name>
        <dbReference type="ChEBI" id="CHEBI:29103"/>
    </ligand>
</feature>
<evidence type="ECO:0000256" key="9">
    <source>
        <dbReference type="ARBA" id="ARBA00022842"/>
    </source>
</evidence>
<dbReference type="GO" id="GO:0005829">
    <property type="term" value="C:cytosol"/>
    <property type="evidence" value="ECO:0007669"/>
    <property type="project" value="TreeGrafter"/>
</dbReference>
<feature type="binding site" evidence="12">
    <location>
        <position position="140"/>
    </location>
    <ligand>
        <name>substrate</name>
    </ligand>
</feature>
<feature type="binding site" evidence="12">
    <location>
        <position position="285"/>
    </location>
    <ligand>
        <name>K(+)</name>
        <dbReference type="ChEBI" id="CHEBI:29103"/>
    </ligand>
</feature>
<dbReference type="Gene3D" id="3.40.1190.20">
    <property type="match status" value="1"/>
</dbReference>
<keyword evidence="7 12" id="KW-0418">Kinase</keyword>
<dbReference type="EMBL" id="FNQG01000002">
    <property type="protein sequence ID" value="SDZ77228.1"/>
    <property type="molecule type" value="Genomic_DNA"/>
</dbReference>
<evidence type="ECO:0000313" key="14">
    <source>
        <dbReference type="EMBL" id="SDZ77228.1"/>
    </source>
</evidence>
<comment type="cofactor">
    <cofactor evidence="12">
        <name>Mg(2+)</name>
        <dbReference type="ChEBI" id="CHEBI:18420"/>
    </cofactor>
    <text evidence="12">Requires a divalent cation, most likely magnesium in vivo, as an electrophilic catalyst to aid phosphoryl group transfer. It is the chelate of the metal and the nucleotide that is the actual substrate.</text>
</comment>
<dbReference type="GO" id="GO:0004747">
    <property type="term" value="F:ribokinase activity"/>
    <property type="evidence" value="ECO:0007669"/>
    <property type="project" value="UniProtKB-UniRule"/>
</dbReference>
<comment type="caution">
    <text evidence="12">Lacks conserved residue(s) required for the propagation of feature annotation.</text>
</comment>
<dbReference type="SUPFAM" id="SSF53613">
    <property type="entry name" value="Ribokinase-like"/>
    <property type="match status" value="1"/>
</dbReference>
<comment type="function">
    <text evidence="12">Catalyzes the phosphorylation of ribose at O-5 in a reaction requiring ATP and magnesium. The resulting D-ribose-5-phosphate can then be used either for sythesis of nucleotides, histidine, and tryptophan, or as a component of the pentose phosphate pathway.</text>
</comment>
<gene>
    <name evidence="12" type="primary">rbsK</name>
    <name evidence="14" type="ORF">SAMN05660648_00500</name>
</gene>
<dbReference type="GO" id="GO:0019303">
    <property type="term" value="P:D-ribose catabolic process"/>
    <property type="evidence" value="ECO:0007669"/>
    <property type="project" value="UniProtKB-UniRule"/>
</dbReference>
<proteinExistence type="inferred from homology"/>
<feature type="binding site" evidence="12">
    <location>
        <begin position="11"/>
        <end position="13"/>
    </location>
    <ligand>
        <name>substrate</name>
    </ligand>
</feature>
<dbReference type="AlphaFoldDB" id="A0A1H3VT02"/>
<dbReference type="HAMAP" id="MF_01987">
    <property type="entry name" value="Ribokinase"/>
    <property type="match status" value="1"/>
</dbReference>
<dbReference type="CDD" id="cd01174">
    <property type="entry name" value="ribokinase"/>
    <property type="match status" value="1"/>
</dbReference>
<dbReference type="PANTHER" id="PTHR10584:SF166">
    <property type="entry name" value="RIBOKINASE"/>
    <property type="match status" value="1"/>
</dbReference>
<comment type="catalytic activity">
    <reaction evidence="12">
        <text>D-ribose + ATP = D-ribose 5-phosphate + ADP + H(+)</text>
        <dbReference type="Rhea" id="RHEA:13697"/>
        <dbReference type="ChEBI" id="CHEBI:15378"/>
        <dbReference type="ChEBI" id="CHEBI:30616"/>
        <dbReference type="ChEBI" id="CHEBI:47013"/>
        <dbReference type="ChEBI" id="CHEBI:78346"/>
        <dbReference type="ChEBI" id="CHEBI:456216"/>
        <dbReference type="EC" id="2.7.1.15"/>
    </reaction>
</comment>
<feature type="binding site" evidence="12">
    <location>
        <begin position="221"/>
        <end position="226"/>
    </location>
    <ligand>
        <name>ATP</name>
        <dbReference type="ChEBI" id="CHEBI:30616"/>
    </ligand>
</feature>
<feature type="domain" description="Carbohydrate kinase PfkB" evidence="13">
    <location>
        <begin position="1"/>
        <end position="294"/>
    </location>
</feature>
<dbReference type="InterPro" id="IPR002173">
    <property type="entry name" value="Carboh/pur_kinase_PfkB_CS"/>
</dbReference>
<keyword evidence="4 12" id="KW-0808">Transferase</keyword>
<dbReference type="RefSeq" id="WP_074670639.1">
    <property type="nucleotide sequence ID" value="NZ_FNQG01000002.1"/>
</dbReference>
<evidence type="ECO:0000256" key="6">
    <source>
        <dbReference type="ARBA" id="ARBA00022741"/>
    </source>
</evidence>
<comment type="subcellular location">
    <subcellularLocation>
        <location evidence="12">Cytoplasm</location>
    </subcellularLocation>
</comment>
<dbReference type="Proteomes" id="UP000183469">
    <property type="component" value="Unassembled WGS sequence"/>
</dbReference>
<keyword evidence="10 12" id="KW-0630">Potassium</keyword>